<evidence type="ECO:0000313" key="3">
    <source>
        <dbReference type="Proteomes" id="UP001206639"/>
    </source>
</evidence>
<feature type="compositionally biased region" description="Polar residues" evidence="1">
    <location>
        <begin position="287"/>
        <end position="296"/>
    </location>
</feature>
<keyword evidence="3" id="KW-1185">Reference proteome</keyword>
<organism evidence="2 3">
    <name type="scientific">Mycobacterium deserti</name>
    <dbReference type="NCBI Taxonomy" id="2978347"/>
    <lineage>
        <taxon>Bacteria</taxon>
        <taxon>Bacillati</taxon>
        <taxon>Actinomycetota</taxon>
        <taxon>Actinomycetes</taxon>
        <taxon>Mycobacteriales</taxon>
        <taxon>Mycobacteriaceae</taxon>
        <taxon>Mycobacterium</taxon>
    </lineage>
</organism>
<dbReference type="RefSeq" id="WP_260993751.1">
    <property type="nucleotide sequence ID" value="NZ_JAODWD010000003.1"/>
</dbReference>
<sequence>MRTALRPYMTTGIALVGASVIALTPVTAPPPHMPAVEVAAPATAMRAVTADVQLTALLDDLVAAVQQSITETIKLYTQTLPDTAADLVSAGRFAHLAVLAVNTAYLTPLTIIAPFAVGLMQAIPKPLGTMDGVINEALKMIIQTPAVTGVSILSLFASIIDDGLSPFDAVVGAFGYLTEAVTKTVESLQKIATTLGGALPIADLAPPPAIQARQQAPALATEIPAVLDDSNVVPASLNSSNGEGAIEPLTATVAADSEDTEANGLSEAEDETADESQEDVDDGLTPNGGTDMSDGNQAERGTAGEVAAGDDEPSTDAAGDTVVDAGDDTGETTADGDTESGATGGTEGPAE</sequence>
<dbReference type="EMBL" id="JAODWD010000003">
    <property type="protein sequence ID" value="MCT7659721.1"/>
    <property type="molecule type" value="Genomic_DNA"/>
</dbReference>
<name>A0ABT2MBS5_9MYCO</name>
<evidence type="ECO:0000256" key="1">
    <source>
        <dbReference type="SAM" id="MobiDB-lite"/>
    </source>
</evidence>
<feature type="compositionally biased region" description="Acidic residues" evidence="1">
    <location>
        <begin position="256"/>
        <end position="282"/>
    </location>
</feature>
<feature type="compositionally biased region" description="Gly residues" evidence="1">
    <location>
        <begin position="342"/>
        <end position="351"/>
    </location>
</feature>
<proteinExistence type="predicted"/>
<protein>
    <recommendedName>
        <fullName evidence="4">PE-PGRS family protein</fullName>
    </recommendedName>
</protein>
<accession>A0ABT2MBS5</accession>
<comment type="caution">
    <text evidence="2">The sequence shown here is derived from an EMBL/GenBank/DDBJ whole genome shotgun (WGS) entry which is preliminary data.</text>
</comment>
<feature type="region of interest" description="Disordered" evidence="1">
    <location>
        <begin position="253"/>
        <end position="351"/>
    </location>
</feature>
<feature type="compositionally biased region" description="Low complexity" evidence="1">
    <location>
        <begin position="315"/>
        <end position="324"/>
    </location>
</feature>
<evidence type="ECO:0000313" key="2">
    <source>
        <dbReference type="EMBL" id="MCT7659721.1"/>
    </source>
</evidence>
<reference evidence="3" key="1">
    <citation type="submission" date="2023-07" db="EMBL/GenBank/DDBJ databases">
        <authorList>
            <person name="Deng Y."/>
            <person name="Zhang Y.-Q."/>
        </authorList>
    </citation>
    <scope>NUCLEOTIDE SEQUENCE [LARGE SCALE GENOMIC DNA]</scope>
    <source>
        <strain evidence="3">CPCC 205710</strain>
    </source>
</reference>
<gene>
    <name evidence="2" type="ORF">N4S67_14965</name>
</gene>
<feature type="compositionally biased region" description="Acidic residues" evidence="1">
    <location>
        <begin position="325"/>
        <end position="338"/>
    </location>
</feature>
<dbReference type="Proteomes" id="UP001206639">
    <property type="component" value="Unassembled WGS sequence"/>
</dbReference>
<evidence type="ECO:0008006" key="4">
    <source>
        <dbReference type="Google" id="ProtNLM"/>
    </source>
</evidence>